<sequence>MPASQRVPEVDPLDSAVPVGRELIRLAQIIVRLEEKELIGVHGLSYRQMRILKHIHGGVTLSSELASRFGITPPAISETIESMVKKGLIKRHFGVAQDRRAVILELTPDGERLYLETQASEDRLAAEILSFIGPAQVKRLGAIVAKLVDSNQQRLFAERRQGTARRKANG</sequence>
<feature type="domain" description="HTH marR-type" evidence="1">
    <location>
        <begin position="16"/>
        <end position="149"/>
    </location>
</feature>
<keyword evidence="3" id="KW-1185">Reference proteome</keyword>
<dbReference type="InterPro" id="IPR036390">
    <property type="entry name" value="WH_DNA-bd_sf"/>
</dbReference>
<dbReference type="PANTHER" id="PTHR33164">
    <property type="entry name" value="TRANSCRIPTIONAL REGULATOR, MARR FAMILY"/>
    <property type="match status" value="1"/>
</dbReference>
<dbReference type="InterPro" id="IPR000835">
    <property type="entry name" value="HTH_MarR-typ"/>
</dbReference>
<dbReference type="Proteomes" id="UP001058271">
    <property type="component" value="Chromosome"/>
</dbReference>
<evidence type="ECO:0000313" key="2">
    <source>
        <dbReference type="EMBL" id="UWZ34426.1"/>
    </source>
</evidence>
<evidence type="ECO:0000313" key="3">
    <source>
        <dbReference type="Proteomes" id="UP001058271"/>
    </source>
</evidence>
<gene>
    <name evidence="2" type="ORF">Drose_24745</name>
</gene>
<dbReference type="PROSITE" id="PS50995">
    <property type="entry name" value="HTH_MARR_2"/>
    <property type="match status" value="1"/>
</dbReference>
<dbReference type="InterPro" id="IPR039422">
    <property type="entry name" value="MarR/SlyA-like"/>
</dbReference>
<dbReference type="RefSeq" id="WP_260723743.1">
    <property type="nucleotide sequence ID" value="NZ_BAAABS010000011.1"/>
</dbReference>
<accession>A0ABY5YYF8</accession>
<dbReference type="Gene3D" id="1.10.10.10">
    <property type="entry name" value="Winged helix-like DNA-binding domain superfamily/Winged helix DNA-binding domain"/>
    <property type="match status" value="1"/>
</dbReference>
<dbReference type="PRINTS" id="PR00598">
    <property type="entry name" value="HTHMARR"/>
</dbReference>
<name>A0ABY5YYF8_9ACTN</name>
<evidence type="ECO:0000259" key="1">
    <source>
        <dbReference type="PROSITE" id="PS50995"/>
    </source>
</evidence>
<dbReference type="SMART" id="SM00347">
    <property type="entry name" value="HTH_MARR"/>
    <property type="match status" value="1"/>
</dbReference>
<protein>
    <submittedName>
        <fullName evidence="2">Winged helix-turn-helix transcriptional regulator</fullName>
    </submittedName>
</protein>
<organism evidence="2 3">
    <name type="scientific">Dactylosporangium roseum</name>
    <dbReference type="NCBI Taxonomy" id="47989"/>
    <lineage>
        <taxon>Bacteria</taxon>
        <taxon>Bacillati</taxon>
        <taxon>Actinomycetota</taxon>
        <taxon>Actinomycetes</taxon>
        <taxon>Micromonosporales</taxon>
        <taxon>Micromonosporaceae</taxon>
        <taxon>Dactylosporangium</taxon>
    </lineage>
</organism>
<dbReference type="PANTHER" id="PTHR33164:SF57">
    <property type="entry name" value="MARR-FAMILY TRANSCRIPTIONAL REGULATOR"/>
    <property type="match status" value="1"/>
</dbReference>
<dbReference type="InterPro" id="IPR036388">
    <property type="entry name" value="WH-like_DNA-bd_sf"/>
</dbReference>
<proteinExistence type="predicted"/>
<dbReference type="Pfam" id="PF12802">
    <property type="entry name" value="MarR_2"/>
    <property type="match status" value="1"/>
</dbReference>
<dbReference type="EMBL" id="CP073721">
    <property type="protein sequence ID" value="UWZ34426.1"/>
    <property type="molecule type" value="Genomic_DNA"/>
</dbReference>
<dbReference type="SUPFAM" id="SSF46785">
    <property type="entry name" value="Winged helix' DNA-binding domain"/>
    <property type="match status" value="1"/>
</dbReference>
<reference evidence="2" key="1">
    <citation type="submission" date="2021-04" db="EMBL/GenBank/DDBJ databases">
        <title>Biosynthetic gene clusters of Dactylosporangioum roseum.</title>
        <authorList>
            <person name="Hartkoorn R.C."/>
            <person name="Beaudoing E."/>
            <person name="Hot D."/>
            <person name="Moureu S."/>
        </authorList>
    </citation>
    <scope>NUCLEOTIDE SEQUENCE</scope>
    <source>
        <strain evidence="2">NRRL B-16295</strain>
    </source>
</reference>